<reference evidence="1" key="1">
    <citation type="submission" date="2020-12" db="EMBL/GenBank/DDBJ databases">
        <authorList>
            <person name="Iha C."/>
        </authorList>
    </citation>
    <scope>NUCLEOTIDE SEQUENCE</scope>
</reference>
<dbReference type="EMBL" id="CAJHUC010001130">
    <property type="protein sequence ID" value="CAD7699882.1"/>
    <property type="molecule type" value="Genomic_DNA"/>
</dbReference>
<keyword evidence="2" id="KW-1185">Reference proteome</keyword>
<protein>
    <submittedName>
        <fullName evidence="1">Uncharacterized protein</fullName>
    </submittedName>
</protein>
<evidence type="ECO:0000313" key="1">
    <source>
        <dbReference type="EMBL" id="CAD7699882.1"/>
    </source>
</evidence>
<evidence type="ECO:0000313" key="2">
    <source>
        <dbReference type="Proteomes" id="UP000708148"/>
    </source>
</evidence>
<sequence length="297" mass="32625">MQRGVHPGRRLEGFRSVLSSAMGVAFCGGSSPRRSIDCEPLPSLVLIEPPCLVAGEKSSVDVRLSWAMLPEDRMQMEVTGSNGCIEKARFMSKQGDAMSLSIPPVKCGGVCLDFELAEHGAKGPTANLLALPKCPAEEMCGLFSKLMSEIQTIRAQREFNLPFAHFHQESRDEQMLKEALWTSYFRILCSDFASMLDGLRCGDERMQAKCPALVKYFLANQMWATASFLMKAAAASRAKISGPRVRFLGGENLASKMASKIGKKNFLDTKDGVGAQAWMKGRCRAAPLRWEFQQTGA</sequence>
<dbReference type="OrthoDB" id="578908at2759"/>
<gene>
    <name evidence="1" type="ORF">OSTQU699_LOCUS5240</name>
</gene>
<organism evidence="1 2">
    <name type="scientific">Ostreobium quekettii</name>
    <dbReference type="NCBI Taxonomy" id="121088"/>
    <lineage>
        <taxon>Eukaryota</taxon>
        <taxon>Viridiplantae</taxon>
        <taxon>Chlorophyta</taxon>
        <taxon>core chlorophytes</taxon>
        <taxon>Ulvophyceae</taxon>
        <taxon>TCBD clade</taxon>
        <taxon>Bryopsidales</taxon>
        <taxon>Ostreobineae</taxon>
        <taxon>Ostreobiaceae</taxon>
        <taxon>Ostreobium</taxon>
    </lineage>
</organism>
<dbReference type="AlphaFoldDB" id="A0A8S1IY22"/>
<dbReference type="Proteomes" id="UP000708148">
    <property type="component" value="Unassembled WGS sequence"/>
</dbReference>
<comment type="caution">
    <text evidence="1">The sequence shown here is derived from an EMBL/GenBank/DDBJ whole genome shotgun (WGS) entry which is preliminary data.</text>
</comment>
<name>A0A8S1IY22_9CHLO</name>
<proteinExistence type="predicted"/>
<accession>A0A8S1IY22</accession>